<evidence type="ECO:0000313" key="2">
    <source>
        <dbReference type="Proteomes" id="UP000192761"/>
    </source>
</evidence>
<reference evidence="1 2" key="1">
    <citation type="submission" date="2017-04" db="EMBL/GenBank/DDBJ databases">
        <authorList>
            <person name="Afonso C.L."/>
            <person name="Miller P.J."/>
            <person name="Scott M.A."/>
            <person name="Spackman E."/>
            <person name="Goraichik I."/>
            <person name="Dimitrov K.M."/>
            <person name="Suarez D.L."/>
            <person name="Swayne D.E."/>
        </authorList>
    </citation>
    <scope>NUCLEOTIDE SEQUENCE [LARGE SCALE GENOMIC DNA]</scope>
    <source>
        <strain evidence="1 2">DSM 23236</strain>
    </source>
</reference>
<evidence type="ECO:0000313" key="1">
    <source>
        <dbReference type="EMBL" id="SMC20148.1"/>
    </source>
</evidence>
<dbReference type="InterPro" id="IPR014449">
    <property type="entry name" value="UCP007050_HI0931"/>
</dbReference>
<dbReference type="STRING" id="1121001.SAMN02745857_00834"/>
<dbReference type="AlphaFoldDB" id="A0A1W1X8Z0"/>
<gene>
    <name evidence="1" type="ORF">SAMN02745857_00834</name>
</gene>
<dbReference type="EMBL" id="FWXD01000004">
    <property type="protein sequence ID" value="SMC20148.1"/>
    <property type="molecule type" value="Genomic_DNA"/>
</dbReference>
<evidence type="ECO:0008006" key="3">
    <source>
        <dbReference type="Google" id="ProtNLM"/>
    </source>
</evidence>
<organism evidence="1 2">
    <name type="scientific">Andreprevotia lacus DSM 23236</name>
    <dbReference type="NCBI Taxonomy" id="1121001"/>
    <lineage>
        <taxon>Bacteria</taxon>
        <taxon>Pseudomonadati</taxon>
        <taxon>Pseudomonadota</taxon>
        <taxon>Betaproteobacteria</taxon>
        <taxon>Neisseriales</taxon>
        <taxon>Chitinibacteraceae</taxon>
        <taxon>Andreprevotia</taxon>
    </lineage>
</organism>
<dbReference type="Proteomes" id="UP000192761">
    <property type="component" value="Unassembled WGS sequence"/>
</dbReference>
<proteinExistence type="predicted"/>
<name>A0A1W1X8Z0_9NEIS</name>
<dbReference type="OrthoDB" id="5679620at2"/>
<sequence length="135" mass="14714">MPIHVTAVETLQVGEPTVVEAPAPAGPYSAVFEDDAETGYFYALDTSRNDGPIEDALHIYNVANVSDRNLPSEVKIGWSTCHSKAVLLINGYPHAVFDFAAQRGYCRSGFPPPDADSPWGRHPHDWDEAATDLFA</sequence>
<dbReference type="Pfam" id="PF10008">
    <property type="entry name" value="DUF2251"/>
    <property type="match status" value="1"/>
</dbReference>
<accession>A0A1W1X8Z0</accession>
<protein>
    <recommendedName>
        <fullName evidence="3">DUF2251 domain-containing protein</fullName>
    </recommendedName>
</protein>
<keyword evidence="2" id="KW-1185">Reference proteome</keyword>
<dbReference type="PIRSF" id="PIRSF007050">
    <property type="entry name" value="UPC007050"/>
    <property type="match status" value="1"/>
</dbReference>
<dbReference type="RefSeq" id="WP_084089290.1">
    <property type="nucleotide sequence ID" value="NZ_FWXD01000004.1"/>
</dbReference>